<evidence type="ECO:0000313" key="3">
    <source>
        <dbReference type="EMBL" id="QYR53275.1"/>
    </source>
</evidence>
<gene>
    <name evidence="3" type="ORF">H8L67_01795</name>
</gene>
<dbReference type="Pfam" id="PF03544">
    <property type="entry name" value="TonB_C"/>
    <property type="match status" value="1"/>
</dbReference>
<name>A0ABX8WR33_9GAMM</name>
<keyword evidence="4" id="KW-1185">Reference proteome</keyword>
<feature type="domain" description="TonB C-terminal" evidence="2">
    <location>
        <begin position="147"/>
        <end position="182"/>
    </location>
</feature>
<dbReference type="RefSeq" id="WP_220380092.1">
    <property type="nucleotide sequence ID" value="NZ_CP080544.1"/>
</dbReference>
<dbReference type="Proteomes" id="UP000824755">
    <property type="component" value="Chromosome"/>
</dbReference>
<keyword evidence="1" id="KW-0732">Signal</keyword>
<sequence>MKIPSAVLAALLFVATLGFAEIGSAAVDDAQVGEAESVMTMRVQGEIGFDTSGKVVRHQITTPIDAPIRAIVETVVKKWRFHPYLKDGVAVNVKTPFELTLVGRAQADGNYAITAETARFGVSRYDCKDENSDSCKQANPIVHTPRKPAYPPALARAGVGGQVMVYLYINPDGTIADAKVAQTALFGVKGNPQELEKARRSLEVECLAYAKRIQVTPGSGDLVGGGDTHRVAGLPFRFNANGAFNDNLGEWRLEARGRKRVADWMKDFENVPGASDAAGGGLLSMRSEYRLMTPPPQG</sequence>
<dbReference type="Gene3D" id="3.30.1150.10">
    <property type="match status" value="1"/>
</dbReference>
<evidence type="ECO:0000313" key="4">
    <source>
        <dbReference type="Proteomes" id="UP000824755"/>
    </source>
</evidence>
<feature type="chain" id="PRO_5045344801" evidence="1">
    <location>
        <begin position="21"/>
        <end position="298"/>
    </location>
</feature>
<proteinExistence type="predicted"/>
<accession>A0ABX8WR33</accession>
<evidence type="ECO:0000256" key="1">
    <source>
        <dbReference type="SAM" id="SignalP"/>
    </source>
</evidence>
<feature type="signal peptide" evidence="1">
    <location>
        <begin position="1"/>
        <end position="20"/>
    </location>
</feature>
<reference evidence="3 4" key="1">
    <citation type="submission" date="2021-08" db="EMBL/GenBank/DDBJ databases">
        <title>Lysobacter sp. strain CJ11 Genome sequencing and assembly.</title>
        <authorList>
            <person name="Kim I."/>
        </authorList>
    </citation>
    <scope>NUCLEOTIDE SEQUENCE [LARGE SCALE GENOMIC DNA]</scope>
    <source>
        <strain evidence="3 4">CJ11</strain>
    </source>
</reference>
<evidence type="ECO:0000259" key="2">
    <source>
        <dbReference type="Pfam" id="PF03544"/>
    </source>
</evidence>
<protein>
    <submittedName>
        <fullName evidence="3">Energy transducer TonB</fullName>
    </submittedName>
</protein>
<dbReference type="EMBL" id="CP080544">
    <property type="protein sequence ID" value="QYR53275.1"/>
    <property type="molecule type" value="Genomic_DNA"/>
</dbReference>
<organism evidence="3 4">
    <name type="scientific">Lysobacter soyae</name>
    <dbReference type="NCBI Taxonomy" id="2764185"/>
    <lineage>
        <taxon>Bacteria</taxon>
        <taxon>Pseudomonadati</taxon>
        <taxon>Pseudomonadota</taxon>
        <taxon>Gammaproteobacteria</taxon>
        <taxon>Lysobacterales</taxon>
        <taxon>Lysobacteraceae</taxon>
        <taxon>Lysobacter</taxon>
    </lineage>
</organism>
<dbReference type="InterPro" id="IPR037682">
    <property type="entry name" value="TonB_C"/>
</dbReference>
<dbReference type="SUPFAM" id="SSF74653">
    <property type="entry name" value="TolA/TonB C-terminal domain"/>
    <property type="match status" value="1"/>
</dbReference>